<sequence length="344" mass="38785">MGKEQKRFSLRESILSNIGDFFFGEQFNIPPDTKIGILELINQISDYYEEGVHLYPEVIITNDINIFKTIPNRLFIVKESVLDIDGFKNALKLCAPLAINNWVIFIEVKNNNLTFGLVSAEMTETSLSLYTQLIDSQVELGDMKLAYIKCLASKIVELVGIKSRVIVALTLDDEKKVLNDEISKLSQEVSKQCEGEYKDKTKAFFEKILNEAIKTGHGNLIGIINDDDDTIQQLKEKLNDGIYLDSSIDIAALVRTAEQEKTNETSVTLKAYTSILISMLNHDGITIITDKGRILGYHLFVKSDDNADVVGGARARAFESMKKLDLKVCFYRSQDGNIKYYSHE</sequence>
<accession>A0A5J4R6B2</accession>
<gene>
    <name evidence="1" type="ORF">EZS27_021952</name>
</gene>
<comment type="caution">
    <text evidence="1">The sequence shown here is derived from an EMBL/GenBank/DDBJ whole genome shotgun (WGS) entry which is preliminary data.</text>
</comment>
<name>A0A5J4R6B2_9ZZZZ</name>
<evidence type="ECO:0000313" key="1">
    <source>
        <dbReference type="EMBL" id="KAA6329222.1"/>
    </source>
</evidence>
<organism evidence="1">
    <name type="scientific">termite gut metagenome</name>
    <dbReference type="NCBI Taxonomy" id="433724"/>
    <lineage>
        <taxon>unclassified sequences</taxon>
        <taxon>metagenomes</taxon>
        <taxon>organismal metagenomes</taxon>
    </lineage>
</organism>
<proteinExistence type="predicted"/>
<evidence type="ECO:0008006" key="2">
    <source>
        <dbReference type="Google" id="ProtNLM"/>
    </source>
</evidence>
<protein>
    <recommendedName>
        <fullName evidence="2">DAC domain-containing protein</fullName>
    </recommendedName>
</protein>
<reference evidence="1" key="1">
    <citation type="submission" date="2019-03" db="EMBL/GenBank/DDBJ databases">
        <title>Single cell metagenomics reveals metabolic interactions within the superorganism composed of flagellate Streblomastix strix and complex community of Bacteroidetes bacteria on its surface.</title>
        <authorList>
            <person name="Treitli S.C."/>
            <person name="Kolisko M."/>
            <person name="Husnik F."/>
            <person name="Keeling P."/>
            <person name="Hampl V."/>
        </authorList>
    </citation>
    <scope>NUCLEOTIDE SEQUENCE</scope>
    <source>
        <strain evidence="1">STM</strain>
    </source>
</reference>
<dbReference type="EMBL" id="SNRY01001682">
    <property type="protein sequence ID" value="KAA6329222.1"/>
    <property type="molecule type" value="Genomic_DNA"/>
</dbReference>
<dbReference type="AlphaFoldDB" id="A0A5J4R6B2"/>